<feature type="signal peptide" evidence="1">
    <location>
        <begin position="1"/>
        <end position="20"/>
    </location>
</feature>
<evidence type="ECO:0000313" key="3">
    <source>
        <dbReference type="Proteomes" id="UP000585474"/>
    </source>
</evidence>
<evidence type="ECO:0008006" key="4">
    <source>
        <dbReference type="Google" id="ProtNLM"/>
    </source>
</evidence>
<name>A0A7J0ENF0_9ERIC</name>
<dbReference type="Proteomes" id="UP000585474">
    <property type="component" value="Unassembled WGS sequence"/>
</dbReference>
<gene>
    <name evidence="2" type="ORF">Acr_05g0007460</name>
</gene>
<keyword evidence="3" id="KW-1185">Reference proteome</keyword>
<organism evidence="2 3">
    <name type="scientific">Actinidia rufa</name>
    <dbReference type="NCBI Taxonomy" id="165716"/>
    <lineage>
        <taxon>Eukaryota</taxon>
        <taxon>Viridiplantae</taxon>
        <taxon>Streptophyta</taxon>
        <taxon>Embryophyta</taxon>
        <taxon>Tracheophyta</taxon>
        <taxon>Spermatophyta</taxon>
        <taxon>Magnoliopsida</taxon>
        <taxon>eudicotyledons</taxon>
        <taxon>Gunneridae</taxon>
        <taxon>Pentapetalae</taxon>
        <taxon>asterids</taxon>
        <taxon>Ericales</taxon>
        <taxon>Actinidiaceae</taxon>
        <taxon>Actinidia</taxon>
    </lineage>
</organism>
<feature type="chain" id="PRO_5029840913" description="Secreted protein" evidence="1">
    <location>
        <begin position="21"/>
        <end position="118"/>
    </location>
</feature>
<protein>
    <recommendedName>
        <fullName evidence="4">Secreted protein</fullName>
    </recommendedName>
</protein>
<comment type="caution">
    <text evidence="2">The sequence shown here is derived from an EMBL/GenBank/DDBJ whole genome shotgun (WGS) entry which is preliminary data.</text>
</comment>
<keyword evidence="1" id="KW-0732">Signal</keyword>
<reference evidence="2 3" key="1">
    <citation type="submission" date="2019-07" db="EMBL/GenBank/DDBJ databases">
        <title>De Novo Assembly of kiwifruit Actinidia rufa.</title>
        <authorList>
            <person name="Sugita-Konishi S."/>
            <person name="Sato K."/>
            <person name="Mori E."/>
            <person name="Abe Y."/>
            <person name="Kisaki G."/>
            <person name="Hamano K."/>
            <person name="Suezawa K."/>
            <person name="Otani M."/>
            <person name="Fukuda T."/>
            <person name="Manabe T."/>
            <person name="Gomi K."/>
            <person name="Tabuchi M."/>
            <person name="Akimitsu K."/>
            <person name="Kataoka I."/>
        </authorList>
    </citation>
    <scope>NUCLEOTIDE SEQUENCE [LARGE SCALE GENOMIC DNA]</scope>
    <source>
        <strain evidence="3">cv. Fuchu</strain>
    </source>
</reference>
<sequence length="118" mass="12987">MGCCAVVQLALLLLHHEIESRTTVLCSGDKMGCCATVTTVTRSCSDDLLAVCGLGELLNESMTVVGGGWREEIKKVKEEREIQRRLCIACGCGLKGWHLRRDRQPTGTCATYLRLRFG</sequence>
<dbReference type="EMBL" id="BJWL01000005">
    <property type="protein sequence ID" value="GFY87107.1"/>
    <property type="molecule type" value="Genomic_DNA"/>
</dbReference>
<dbReference type="AlphaFoldDB" id="A0A7J0ENF0"/>
<evidence type="ECO:0000313" key="2">
    <source>
        <dbReference type="EMBL" id="GFY87107.1"/>
    </source>
</evidence>
<accession>A0A7J0ENF0</accession>
<evidence type="ECO:0000256" key="1">
    <source>
        <dbReference type="SAM" id="SignalP"/>
    </source>
</evidence>
<proteinExistence type="predicted"/>